<evidence type="ECO:0000256" key="1">
    <source>
        <dbReference type="ARBA" id="ARBA00022603"/>
    </source>
</evidence>
<keyword evidence="3" id="KW-0949">S-adenosyl-L-methionine</keyword>
<keyword evidence="2" id="KW-0808">Transferase</keyword>
<dbReference type="Proteomes" id="UP001589865">
    <property type="component" value="Unassembled WGS sequence"/>
</dbReference>
<dbReference type="CDD" id="cd02440">
    <property type="entry name" value="AdoMet_MTases"/>
    <property type="match status" value="1"/>
</dbReference>
<dbReference type="GO" id="GO:0008168">
    <property type="term" value="F:methyltransferase activity"/>
    <property type="evidence" value="ECO:0007669"/>
    <property type="project" value="UniProtKB-KW"/>
</dbReference>
<dbReference type="InterPro" id="IPR041698">
    <property type="entry name" value="Methyltransf_25"/>
</dbReference>
<dbReference type="SUPFAM" id="SSF53335">
    <property type="entry name" value="S-adenosyl-L-methionine-dependent methyltransferases"/>
    <property type="match status" value="1"/>
</dbReference>
<dbReference type="GO" id="GO:0032259">
    <property type="term" value="P:methylation"/>
    <property type="evidence" value="ECO:0007669"/>
    <property type="project" value="UniProtKB-KW"/>
</dbReference>
<evidence type="ECO:0000256" key="3">
    <source>
        <dbReference type="ARBA" id="ARBA00022691"/>
    </source>
</evidence>
<dbReference type="PANTHER" id="PTHR43464">
    <property type="entry name" value="METHYLTRANSFERASE"/>
    <property type="match status" value="1"/>
</dbReference>
<keyword evidence="1 5" id="KW-0489">Methyltransferase</keyword>
<feature type="domain" description="Methyltransferase" evidence="4">
    <location>
        <begin position="61"/>
        <end position="148"/>
    </location>
</feature>
<evidence type="ECO:0000313" key="6">
    <source>
        <dbReference type="Proteomes" id="UP001589865"/>
    </source>
</evidence>
<dbReference type="Pfam" id="PF13649">
    <property type="entry name" value="Methyltransf_25"/>
    <property type="match status" value="1"/>
</dbReference>
<dbReference type="PANTHER" id="PTHR43464:SF19">
    <property type="entry name" value="UBIQUINONE BIOSYNTHESIS O-METHYLTRANSFERASE, MITOCHONDRIAL"/>
    <property type="match status" value="1"/>
</dbReference>
<evidence type="ECO:0000259" key="4">
    <source>
        <dbReference type="Pfam" id="PF13649"/>
    </source>
</evidence>
<organism evidence="5 6">
    <name type="scientific">Roseomonas elaeocarpi</name>
    <dbReference type="NCBI Taxonomy" id="907779"/>
    <lineage>
        <taxon>Bacteria</taxon>
        <taxon>Pseudomonadati</taxon>
        <taxon>Pseudomonadota</taxon>
        <taxon>Alphaproteobacteria</taxon>
        <taxon>Acetobacterales</taxon>
        <taxon>Roseomonadaceae</taxon>
        <taxon>Roseomonas</taxon>
    </lineage>
</organism>
<dbReference type="Gene3D" id="3.40.50.150">
    <property type="entry name" value="Vaccinia Virus protein VP39"/>
    <property type="match status" value="1"/>
</dbReference>
<dbReference type="RefSeq" id="WP_377046596.1">
    <property type="nucleotide sequence ID" value="NZ_JBHLUN010000017.1"/>
</dbReference>
<protein>
    <submittedName>
        <fullName evidence="5">Methyltransferase domain-containing protein</fullName>
    </submittedName>
</protein>
<evidence type="ECO:0000313" key="5">
    <source>
        <dbReference type="EMBL" id="MFC0410842.1"/>
    </source>
</evidence>
<dbReference type="InterPro" id="IPR029063">
    <property type="entry name" value="SAM-dependent_MTases_sf"/>
</dbReference>
<comment type="caution">
    <text evidence="5">The sequence shown here is derived from an EMBL/GenBank/DDBJ whole genome shotgun (WGS) entry which is preliminary data.</text>
</comment>
<name>A0ABV6JYM4_9PROT</name>
<sequence length="246" mass="27865">MTLRHRVLVPEIMDDAAQDFRAFSAALHDLERINRLTFAYRPVIRWLEALVRRSGARRLRVLDVGAGGGDALARIARWGARRGVRLELAALDRSPHAAAHARARHPGLPVRWITADLFALDPTERFDAVVCSLFAHHLEDEAIRRFLRWLDARAELGWLISDLHRHAIPWGAVWAGVRILRMDPMVVHDSTVSIARGFRRDDWRQLLRESGVRAEVRWSLPFRWSVSGGPRLRDGAADDAAGARPA</sequence>
<accession>A0ABV6JYM4</accession>
<evidence type="ECO:0000256" key="2">
    <source>
        <dbReference type="ARBA" id="ARBA00022679"/>
    </source>
</evidence>
<keyword evidence="6" id="KW-1185">Reference proteome</keyword>
<reference evidence="5 6" key="1">
    <citation type="submission" date="2024-09" db="EMBL/GenBank/DDBJ databases">
        <authorList>
            <person name="Sun Q."/>
            <person name="Mori K."/>
        </authorList>
    </citation>
    <scope>NUCLEOTIDE SEQUENCE [LARGE SCALE GENOMIC DNA]</scope>
    <source>
        <strain evidence="5 6">TBRC 5777</strain>
    </source>
</reference>
<proteinExistence type="predicted"/>
<gene>
    <name evidence="5" type="ORF">ACFFGY_21545</name>
</gene>
<dbReference type="EMBL" id="JBHLUN010000017">
    <property type="protein sequence ID" value="MFC0410842.1"/>
    <property type="molecule type" value="Genomic_DNA"/>
</dbReference>